<dbReference type="SUPFAM" id="SSF52540">
    <property type="entry name" value="P-loop containing nucleoside triphosphate hydrolases"/>
    <property type="match status" value="1"/>
</dbReference>
<reference evidence="2 3" key="1">
    <citation type="journal article" date="2014" name="Genome Announc.">
        <title>Draft genome sequences of the altered schaedler flora, a defined bacterial community from gnotobiotic mice.</title>
        <authorList>
            <person name="Wannemuehler M.J."/>
            <person name="Overstreet A.M."/>
            <person name="Ward D.V."/>
            <person name="Phillips G.J."/>
        </authorList>
    </citation>
    <scope>NUCLEOTIDE SEQUENCE [LARGE SCALE GENOMIC DNA]</scope>
    <source>
        <strain evidence="2 3">ASF492</strain>
    </source>
</reference>
<dbReference type="InterPro" id="IPR027417">
    <property type="entry name" value="P-loop_NTPase"/>
</dbReference>
<dbReference type="OrthoDB" id="565403at2"/>
<dbReference type="PATRIC" id="fig|1235802.3.peg.3808"/>
<name>N2ABI3_9FIRM</name>
<accession>N2ABI3</accession>
<dbReference type="STRING" id="1235802.C823_03606"/>
<keyword evidence="3" id="KW-1185">Reference proteome</keyword>
<evidence type="ECO:0000313" key="3">
    <source>
        <dbReference type="Proteomes" id="UP000012589"/>
    </source>
</evidence>
<keyword evidence="1" id="KW-0175">Coiled coil</keyword>
<organism evidence="2 3">
    <name type="scientific">Eubacterium plexicaudatum ASF492</name>
    <dbReference type="NCBI Taxonomy" id="1235802"/>
    <lineage>
        <taxon>Bacteria</taxon>
        <taxon>Bacillati</taxon>
        <taxon>Bacillota</taxon>
        <taxon>Clostridia</taxon>
        <taxon>Eubacteriales</taxon>
        <taxon>Eubacteriaceae</taxon>
        <taxon>Eubacterium</taxon>
    </lineage>
</organism>
<dbReference type="EMBL" id="AQFT01000107">
    <property type="protein sequence ID" value="EMZ23435.1"/>
    <property type="molecule type" value="Genomic_DNA"/>
</dbReference>
<sequence>MKKILYVHVGTTKTGTTAIQSFLIDNQEVLNRKGYCYPLFPYRYQEVSERRNARFLLEEASDRQNGIFREGMDRIHELFRTFDNIIVSDEGIWSANYEQRITMWRALKAEAKEGGFQIKIIVYLRRQDMYLISGWNQMVKSGLGADAGTAWSDYVHNLNDINKMKYATHLKKIAAFFGKKNLIVRRFEPKRFVNGTIYADFLQTVRLELTDEFRIEQAAKNIRLAGNTHEIQRVLNGMPGMNPAFHSFFRQSLLSYADLSGETYPCEMFSKEEAEAFMQQYEEENREVAREYFNEEELFDMIWKDAPKWEKDNPQMQDDLIRFVGACCMRLAEENRDLKSRVEWLEKSREGLRHPVYTLLKRRRDKKNAQQ</sequence>
<proteinExistence type="predicted"/>
<protein>
    <recommendedName>
        <fullName evidence="4">Sulfotransferase domain-containing protein</fullName>
    </recommendedName>
</protein>
<comment type="caution">
    <text evidence="2">The sequence shown here is derived from an EMBL/GenBank/DDBJ whole genome shotgun (WGS) entry which is preliminary data.</text>
</comment>
<evidence type="ECO:0000313" key="2">
    <source>
        <dbReference type="EMBL" id="EMZ23435.1"/>
    </source>
</evidence>
<dbReference type="Gene3D" id="3.40.50.300">
    <property type="entry name" value="P-loop containing nucleotide triphosphate hydrolases"/>
    <property type="match status" value="1"/>
</dbReference>
<dbReference type="eggNOG" id="COG1874">
    <property type="taxonomic scope" value="Bacteria"/>
</dbReference>
<dbReference type="HOGENOM" id="CLU_042139_1_0_9"/>
<dbReference type="AlphaFoldDB" id="N2ABI3"/>
<dbReference type="Proteomes" id="UP000012589">
    <property type="component" value="Unassembled WGS sequence"/>
</dbReference>
<feature type="coiled-coil region" evidence="1">
    <location>
        <begin position="271"/>
        <end position="298"/>
    </location>
</feature>
<gene>
    <name evidence="2" type="ORF">C823_03606</name>
</gene>
<evidence type="ECO:0000256" key="1">
    <source>
        <dbReference type="SAM" id="Coils"/>
    </source>
</evidence>
<evidence type="ECO:0008006" key="4">
    <source>
        <dbReference type="Google" id="ProtNLM"/>
    </source>
</evidence>